<evidence type="ECO:0000259" key="8">
    <source>
        <dbReference type="PROSITE" id="PS50850"/>
    </source>
</evidence>
<feature type="transmembrane region" description="Helical" evidence="7">
    <location>
        <begin position="129"/>
        <end position="146"/>
    </location>
</feature>
<dbReference type="SUPFAM" id="SSF103473">
    <property type="entry name" value="MFS general substrate transporter"/>
    <property type="match status" value="1"/>
</dbReference>
<keyword evidence="3" id="KW-0813">Transport</keyword>
<name>A0A166S7U1_9CLOT</name>
<evidence type="ECO:0000256" key="2">
    <source>
        <dbReference type="ARBA" id="ARBA00008335"/>
    </source>
</evidence>
<dbReference type="EMBL" id="LITT01000004">
    <property type="protein sequence ID" value="OAA91773.1"/>
    <property type="molecule type" value="Genomic_DNA"/>
</dbReference>
<keyword evidence="5 7" id="KW-1133">Transmembrane helix</keyword>
<feature type="domain" description="Major facilitator superfamily (MFS) profile" evidence="8">
    <location>
        <begin position="7"/>
        <end position="375"/>
    </location>
</feature>
<evidence type="ECO:0000256" key="7">
    <source>
        <dbReference type="SAM" id="Phobius"/>
    </source>
</evidence>
<dbReference type="GO" id="GO:0005886">
    <property type="term" value="C:plasma membrane"/>
    <property type="evidence" value="ECO:0007669"/>
    <property type="project" value="UniProtKB-SubCell"/>
</dbReference>
<feature type="transmembrane region" description="Helical" evidence="7">
    <location>
        <begin position="7"/>
        <end position="29"/>
    </location>
</feature>
<dbReference type="Gene3D" id="1.20.1250.20">
    <property type="entry name" value="MFS general substrate transporter like domains"/>
    <property type="match status" value="2"/>
</dbReference>
<feature type="transmembrane region" description="Helical" evidence="7">
    <location>
        <begin position="96"/>
        <end position="117"/>
    </location>
</feature>
<sequence length="382" mass="42858">MEKNFKAMVTIFIGYFLLSLFSNTLSPFITTIKSTYNVSSYVIAFIPSVVYCAALITNIVGAKLMPRLGIKNGLYLGIVFEILASLTILFSKSFYVILVGYFTAGLATGMSCLYLSTMLSLLPQKYQKFSFANACFGLGGILILPIDRFILKMGIKFNYTYIIHIILISFYIILILKMDRRTFYKSNSKCKTSFSILKNPMILLLCIAIFFYVGAEISTTNWTGTFLEKYYGINKIEVPNILLSFWILFTIGRSLGDKFLERVGQLRFLSISPLISIFGIIILLFGKSKIQALTGFAIIGISISLMYPALQGYIVQHVTGKNIPSASAVTMIFNNLGATFLTYIIGFAGGIKITYVFIIQILFYIYIVLISVHYRIFKPGKV</sequence>
<dbReference type="PATRIC" id="fig|1538.10.peg.911"/>
<dbReference type="PANTHER" id="PTHR23514:SF3">
    <property type="entry name" value="BYPASS OF STOP CODON PROTEIN 6"/>
    <property type="match status" value="1"/>
</dbReference>
<evidence type="ECO:0000313" key="10">
    <source>
        <dbReference type="Proteomes" id="UP000077407"/>
    </source>
</evidence>
<feature type="transmembrane region" description="Helical" evidence="7">
    <location>
        <begin position="357"/>
        <end position="377"/>
    </location>
</feature>
<dbReference type="InterPro" id="IPR036259">
    <property type="entry name" value="MFS_trans_sf"/>
</dbReference>
<accession>A0A166S7U1</accession>
<feature type="transmembrane region" description="Helical" evidence="7">
    <location>
        <begin position="268"/>
        <end position="286"/>
    </location>
</feature>
<evidence type="ECO:0000256" key="1">
    <source>
        <dbReference type="ARBA" id="ARBA00004651"/>
    </source>
</evidence>
<reference evidence="9 10" key="1">
    <citation type="journal article" date="2015" name="Biotechnol. Bioeng.">
        <title>Genome sequence and phenotypic characterization of Caulobacter segnis.</title>
        <authorList>
            <person name="Patel S."/>
            <person name="Fletcher B."/>
            <person name="Scott D.C."/>
            <person name="Ely B."/>
        </authorList>
    </citation>
    <scope>NUCLEOTIDE SEQUENCE [LARGE SCALE GENOMIC DNA]</scope>
    <source>
        <strain evidence="9 10">ERI-2</strain>
    </source>
</reference>
<feature type="transmembrane region" description="Helical" evidence="7">
    <location>
        <begin position="196"/>
        <end position="218"/>
    </location>
</feature>
<dbReference type="PROSITE" id="PS50850">
    <property type="entry name" value="MFS"/>
    <property type="match status" value="1"/>
</dbReference>
<feature type="transmembrane region" description="Helical" evidence="7">
    <location>
        <begin position="73"/>
        <end position="90"/>
    </location>
</feature>
<comment type="similarity">
    <text evidence="2">Belongs to the major facilitator superfamily.</text>
</comment>
<comment type="subcellular location">
    <subcellularLocation>
        <location evidence="1">Cell membrane</location>
        <topology evidence="1">Multi-pass membrane protein</topology>
    </subcellularLocation>
</comment>
<proteinExistence type="inferred from homology"/>
<evidence type="ECO:0000256" key="3">
    <source>
        <dbReference type="ARBA" id="ARBA00022448"/>
    </source>
</evidence>
<feature type="transmembrane region" description="Helical" evidence="7">
    <location>
        <begin position="41"/>
        <end position="61"/>
    </location>
</feature>
<feature type="transmembrane region" description="Helical" evidence="7">
    <location>
        <begin position="331"/>
        <end position="351"/>
    </location>
</feature>
<evidence type="ECO:0000256" key="5">
    <source>
        <dbReference type="ARBA" id="ARBA00022989"/>
    </source>
</evidence>
<evidence type="ECO:0000313" key="9">
    <source>
        <dbReference type="EMBL" id="OAA91773.1"/>
    </source>
</evidence>
<dbReference type="RefSeq" id="WP_063554047.1">
    <property type="nucleotide sequence ID" value="NZ_LITT01000004.1"/>
</dbReference>
<dbReference type="GO" id="GO:0022857">
    <property type="term" value="F:transmembrane transporter activity"/>
    <property type="evidence" value="ECO:0007669"/>
    <property type="project" value="InterPro"/>
</dbReference>
<dbReference type="AlphaFoldDB" id="A0A166S7U1"/>
<dbReference type="Proteomes" id="UP000077407">
    <property type="component" value="Unassembled WGS sequence"/>
</dbReference>
<evidence type="ECO:0000256" key="6">
    <source>
        <dbReference type="ARBA" id="ARBA00023136"/>
    </source>
</evidence>
<dbReference type="InterPro" id="IPR051788">
    <property type="entry name" value="MFS_Transporter"/>
</dbReference>
<comment type="caution">
    <text evidence="9">The sequence shown here is derived from an EMBL/GenBank/DDBJ whole genome shotgun (WGS) entry which is preliminary data.</text>
</comment>
<evidence type="ECO:0000256" key="4">
    <source>
        <dbReference type="ARBA" id="ARBA00022692"/>
    </source>
</evidence>
<gene>
    <name evidence="9" type="primary">tsgA</name>
    <name evidence="9" type="ORF">WY13_00417</name>
</gene>
<dbReference type="InterPro" id="IPR020846">
    <property type="entry name" value="MFS_dom"/>
</dbReference>
<keyword evidence="6 7" id="KW-0472">Membrane</keyword>
<organism evidence="9 10">
    <name type="scientific">Clostridium ljungdahlii</name>
    <dbReference type="NCBI Taxonomy" id="1538"/>
    <lineage>
        <taxon>Bacteria</taxon>
        <taxon>Bacillati</taxon>
        <taxon>Bacillota</taxon>
        <taxon>Clostridia</taxon>
        <taxon>Eubacteriales</taxon>
        <taxon>Clostridiaceae</taxon>
        <taxon>Clostridium</taxon>
    </lineage>
</organism>
<feature type="transmembrane region" description="Helical" evidence="7">
    <location>
        <begin position="158"/>
        <end position="176"/>
    </location>
</feature>
<dbReference type="Pfam" id="PF07690">
    <property type="entry name" value="MFS_1"/>
    <property type="match status" value="1"/>
</dbReference>
<keyword evidence="4 7" id="KW-0812">Transmembrane</keyword>
<dbReference type="InterPro" id="IPR011701">
    <property type="entry name" value="MFS"/>
</dbReference>
<protein>
    <submittedName>
        <fullName evidence="9">Protein TsgA</fullName>
    </submittedName>
</protein>
<feature type="transmembrane region" description="Helical" evidence="7">
    <location>
        <begin position="292"/>
        <end position="310"/>
    </location>
</feature>
<dbReference type="PANTHER" id="PTHR23514">
    <property type="entry name" value="BYPASS OF STOP CODON PROTEIN 6"/>
    <property type="match status" value="1"/>
</dbReference>
<dbReference type="OrthoDB" id="3225787at2"/>